<dbReference type="OrthoDB" id="2679825at2759"/>
<dbReference type="Pfam" id="PF21858">
    <property type="entry name" value="DUF6914"/>
    <property type="match status" value="1"/>
</dbReference>
<accession>A0A0F7ZTL9</accession>
<dbReference type="InterPro" id="IPR054208">
    <property type="entry name" value="DUF6914"/>
</dbReference>
<dbReference type="AlphaFoldDB" id="A0A0F7ZTL9"/>
<evidence type="ECO:0000313" key="1">
    <source>
        <dbReference type="EMBL" id="KJZ73343.1"/>
    </source>
</evidence>
<sequence length="197" mass="22142">MAPNKDRLYVALYPSGTVTVAAEQRRFDTGPIDSVASTDRQPSSTDNRFHWALLLGPKVEGSKPAKGMRYHIKNPLARGWVFEERELRDIRTTPNLLVRIMIGKVKSRSRLAKVLRKVPLVEGQADWRCRNWVAEAVAALKADGKALGTAVLDWGEIERVAEQYAGEKIRAGRFTDVSQLFEPKPTWDMLQGKETIA</sequence>
<dbReference type="EMBL" id="KQ030536">
    <property type="protein sequence ID" value="KJZ73343.1"/>
    <property type="molecule type" value="Genomic_DNA"/>
</dbReference>
<proteinExistence type="predicted"/>
<gene>
    <name evidence="1" type="ORF">HIM_07347</name>
</gene>
<organism evidence="1 2">
    <name type="scientific">Hirsutella minnesotensis 3608</name>
    <dbReference type="NCBI Taxonomy" id="1043627"/>
    <lineage>
        <taxon>Eukaryota</taxon>
        <taxon>Fungi</taxon>
        <taxon>Dikarya</taxon>
        <taxon>Ascomycota</taxon>
        <taxon>Pezizomycotina</taxon>
        <taxon>Sordariomycetes</taxon>
        <taxon>Hypocreomycetidae</taxon>
        <taxon>Hypocreales</taxon>
        <taxon>Ophiocordycipitaceae</taxon>
        <taxon>Hirsutella</taxon>
    </lineage>
</organism>
<evidence type="ECO:0000313" key="2">
    <source>
        <dbReference type="Proteomes" id="UP000054481"/>
    </source>
</evidence>
<keyword evidence="2" id="KW-1185">Reference proteome</keyword>
<reference evidence="1 2" key="1">
    <citation type="journal article" date="2014" name="Genome Biol. Evol.">
        <title>Comparative genomics and transcriptomics analyses reveal divergent lifestyle features of nematode endoparasitic fungus Hirsutella minnesotensis.</title>
        <authorList>
            <person name="Lai Y."/>
            <person name="Liu K."/>
            <person name="Zhang X."/>
            <person name="Zhang X."/>
            <person name="Li K."/>
            <person name="Wang N."/>
            <person name="Shu C."/>
            <person name="Wu Y."/>
            <person name="Wang C."/>
            <person name="Bushley K.E."/>
            <person name="Xiang M."/>
            <person name="Liu X."/>
        </authorList>
    </citation>
    <scope>NUCLEOTIDE SEQUENCE [LARGE SCALE GENOMIC DNA]</scope>
    <source>
        <strain evidence="1 2">3608</strain>
    </source>
</reference>
<name>A0A0F7ZTL9_9HYPO</name>
<dbReference type="Proteomes" id="UP000054481">
    <property type="component" value="Unassembled WGS sequence"/>
</dbReference>
<protein>
    <submittedName>
        <fullName evidence="1">Uncharacterized protein</fullName>
    </submittedName>
</protein>